<accession>A0A0F9SV15</accession>
<evidence type="ECO:0000313" key="5">
    <source>
        <dbReference type="EMBL" id="KKN66487.1"/>
    </source>
</evidence>
<keyword evidence="2" id="KW-0479">Metal-binding</keyword>
<dbReference type="PANTHER" id="PTHR35008:SF8">
    <property type="entry name" value="ALCOHOL DEHYDROGENASE CYTOCHROME C SUBUNIT"/>
    <property type="match status" value="1"/>
</dbReference>
<feature type="domain" description="Cytochrome c" evidence="4">
    <location>
        <begin position="58"/>
        <end position="145"/>
    </location>
</feature>
<evidence type="ECO:0000256" key="3">
    <source>
        <dbReference type="ARBA" id="ARBA00023004"/>
    </source>
</evidence>
<dbReference type="GO" id="GO:0009055">
    <property type="term" value="F:electron transfer activity"/>
    <property type="evidence" value="ECO:0007669"/>
    <property type="project" value="InterPro"/>
</dbReference>
<reference evidence="5" key="1">
    <citation type="journal article" date="2015" name="Nature">
        <title>Complex archaea that bridge the gap between prokaryotes and eukaryotes.</title>
        <authorList>
            <person name="Spang A."/>
            <person name="Saw J.H."/>
            <person name="Jorgensen S.L."/>
            <person name="Zaremba-Niedzwiedzka K."/>
            <person name="Martijn J."/>
            <person name="Lind A.E."/>
            <person name="van Eijk R."/>
            <person name="Schleper C."/>
            <person name="Guy L."/>
            <person name="Ettema T.J."/>
        </authorList>
    </citation>
    <scope>NUCLEOTIDE SEQUENCE</scope>
</reference>
<dbReference type="InterPro" id="IPR036909">
    <property type="entry name" value="Cyt_c-like_dom_sf"/>
</dbReference>
<protein>
    <recommendedName>
        <fullName evidence="4">Cytochrome c domain-containing protein</fullName>
    </recommendedName>
</protein>
<sequence>MSTGFKLFTALLLITAFSHSYADAEYQALGKHAEQLSSQVQWHLTITPDGKGLPIGHGTAEQGRKIFALKCAGCHGPAGIGGSAEPLKGEVGSLTSEYPEKTVNSYWPYATTLFDYIRRAMPINDPFSLSANEVYALCAYLLSEDDILGKDQELNEENLPQVSMPNRDGFIAIYPDKY</sequence>
<name>A0A0F9SV15_9ZZZZ</name>
<dbReference type="AlphaFoldDB" id="A0A0F9SV15"/>
<organism evidence="5">
    <name type="scientific">marine sediment metagenome</name>
    <dbReference type="NCBI Taxonomy" id="412755"/>
    <lineage>
        <taxon>unclassified sequences</taxon>
        <taxon>metagenomes</taxon>
        <taxon>ecological metagenomes</taxon>
    </lineage>
</organism>
<dbReference type="PANTHER" id="PTHR35008">
    <property type="entry name" value="BLL4482 PROTEIN-RELATED"/>
    <property type="match status" value="1"/>
</dbReference>
<dbReference type="Gene3D" id="1.10.760.10">
    <property type="entry name" value="Cytochrome c-like domain"/>
    <property type="match status" value="1"/>
</dbReference>
<keyword evidence="3" id="KW-0408">Iron</keyword>
<dbReference type="InterPro" id="IPR009056">
    <property type="entry name" value="Cyt_c-like_dom"/>
</dbReference>
<dbReference type="PROSITE" id="PS51007">
    <property type="entry name" value="CYTC"/>
    <property type="match status" value="1"/>
</dbReference>
<dbReference type="EMBL" id="LAZR01000499">
    <property type="protein sequence ID" value="KKN66487.1"/>
    <property type="molecule type" value="Genomic_DNA"/>
</dbReference>
<evidence type="ECO:0000256" key="1">
    <source>
        <dbReference type="ARBA" id="ARBA00022617"/>
    </source>
</evidence>
<dbReference type="SUPFAM" id="SSF46626">
    <property type="entry name" value="Cytochrome c"/>
    <property type="match status" value="1"/>
</dbReference>
<dbReference type="GO" id="GO:0046872">
    <property type="term" value="F:metal ion binding"/>
    <property type="evidence" value="ECO:0007669"/>
    <property type="project" value="UniProtKB-KW"/>
</dbReference>
<comment type="caution">
    <text evidence="5">The sequence shown here is derived from an EMBL/GenBank/DDBJ whole genome shotgun (WGS) entry which is preliminary data.</text>
</comment>
<proteinExistence type="predicted"/>
<evidence type="ECO:0000259" key="4">
    <source>
        <dbReference type="PROSITE" id="PS51007"/>
    </source>
</evidence>
<gene>
    <name evidence="5" type="ORF">LCGC14_0470910</name>
</gene>
<dbReference type="Pfam" id="PF00034">
    <property type="entry name" value="Cytochrom_C"/>
    <property type="match status" value="1"/>
</dbReference>
<evidence type="ECO:0000256" key="2">
    <source>
        <dbReference type="ARBA" id="ARBA00022723"/>
    </source>
</evidence>
<keyword evidence="1" id="KW-0349">Heme</keyword>
<dbReference type="InterPro" id="IPR051459">
    <property type="entry name" value="Cytochrome_c-type_DH"/>
</dbReference>
<dbReference type="GO" id="GO:0020037">
    <property type="term" value="F:heme binding"/>
    <property type="evidence" value="ECO:0007669"/>
    <property type="project" value="InterPro"/>
</dbReference>